<evidence type="ECO:0000313" key="3">
    <source>
        <dbReference type="Proteomes" id="UP000807504"/>
    </source>
</evidence>
<reference evidence="2" key="1">
    <citation type="journal article" date="2020" name="bioRxiv">
        <title>Chromosome-level reference genome of the European wasp spider Argiope bruennichi: a resource for studies on range expansion and evolutionary adaptation.</title>
        <authorList>
            <person name="Sheffer M.M."/>
            <person name="Hoppe A."/>
            <person name="Krehenwinkel H."/>
            <person name="Uhl G."/>
            <person name="Kuss A.W."/>
            <person name="Jensen L."/>
            <person name="Jensen C."/>
            <person name="Gillespie R.G."/>
            <person name="Hoff K.J."/>
            <person name="Prost S."/>
        </authorList>
    </citation>
    <scope>NUCLEOTIDE SEQUENCE</scope>
</reference>
<feature type="region of interest" description="Disordered" evidence="1">
    <location>
        <begin position="115"/>
        <end position="135"/>
    </location>
</feature>
<organism evidence="2 3">
    <name type="scientific">Argiope bruennichi</name>
    <name type="common">Wasp spider</name>
    <name type="synonym">Aranea bruennichi</name>
    <dbReference type="NCBI Taxonomy" id="94029"/>
    <lineage>
        <taxon>Eukaryota</taxon>
        <taxon>Metazoa</taxon>
        <taxon>Ecdysozoa</taxon>
        <taxon>Arthropoda</taxon>
        <taxon>Chelicerata</taxon>
        <taxon>Arachnida</taxon>
        <taxon>Araneae</taxon>
        <taxon>Araneomorphae</taxon>
        <taxon>Entelegynae</taxon>
        <taxon>Araneoidea</taxon>
        <taxon>Araneidae</taxon>
        <taxon>Argiope</taxon>
    </lineage>
</organism>
<evidence type="ECO:0000313" key="2">
    <source>
        <dbReference type="EMBL" id="KAF8763158.1"/>
    </source>
</evidence>
<keyword evidence="3" id="KW-1185">Reference proteome</keyword>
<accession>A0A8T0DXB9</accession>
<reference evidence="2" key="2">
    <citation type="submission" date="2020-06" db="EMBL/GenBank/DDBJ databases">
        <authorList>
            <person name="Sheffer M."/>
        </authorList>
    </citation>
    <scope>NUCLEOTIDE SEQUENCE</scope>
</reference>
<protein>
    <submittedName>
        <fullName evidence="2">Uncharacterized protein</fullName>
    </submittedName>
</protein>
<sequence>MTRFFHCSQSADLTLETKTAQTQKKKGEYRKTGSYLILDAERETFRGISFQLLFHFERSLLLGSKRLGLISLQLTASPENSFDTGAKRERQSMNRILSVQKRTLIRKNDKVRTSIIRQPDSSSLPPSRGTQNRTRNQCLPRLFHTDFRLKFRGLFCWSAALATNEGSQWVAMVTGAPNTNSCP</sequence>
<proteinExistence type="predicted"/>
<gene>
    <name evidence="2" type="ORF">HNY73_021368</name>
</gene>
<evidence type="ECO:0000256" key="1">
    <source>
        <dbReference type="SAM" id="MobiDB-lite"/>
    </source>
</evidence>
<dbReference type="Proteomes" id="UP000807504">
    <property type="component" value="Unassembled WGS sequence"/>
</dbReference>
<name>A0A8T0DXB9_ARGBR</name>
<dbReference type="AlphaFoldDB" id="A0A8T0DXB9"/>
<comment type="caution">
    <text evidence="2">The sequence shown here is derived from an EMBL/GenBank/DDBJ whole genome shotgun (WGS) entry which is preliminary data.</text>
</comment>
<dbReference type="EMBL" id="JABXBU010002231">
    <property type="protein sequence ID" value="KAF8763158.1"/>
    <property type="molecule type" value="Genomic_DNA"/>
</dbReference>